<reference evidence="2" key="1">
    <citation type="journal article" date="2019" name="Int. J. Syst. Evol. Microbiol.">
        <title>The Global Catalogue of Microorganisms (GCM) 10K type strain sequencing project: providing services to taxonomists for standard genome sequencing and annotation.</title>
        <authorList>
            <consortium name="The Broad Institute Genomics Platform"/>
            <consortium name="The Broad Institute Genome Sequencing Center for Infectious Disease"/>
            <person name="Wu L."/>
            <person name="Ma J."/>
        </authorList>
    </citation>
    <scope>NUCLEOTIDE SEQUENCE [LARGE SCALE GENOMIC DNA]</scope>
    <source>
        <strain evidence="2">NBRC 108728</strain>
    </source>
</reference>
<gene>
    <name evidence="1" type="ORF">GCM10025867_02860</name>
</gene>
<protein>
    <submittedName>
        <fullName evidence="1">Uncharacterized protein</fullName>
    </submittedName>
</protein>
<evidence type="ECO:0000313" key="2">
    <source>
        <dbReference type="Proteomes" id="UP001321486"/>
    </source>
</evidence>
<proteinExistence type="predicted"/>
<dbReference type="EMBL" id="AP027732">
    <property type="protein sequence ID" value="BDZ48045.1"/>
    <property type="molecule type" value="Genomic_DNA"/>
</dbReference>
<dbReference type="RefSeq" id="WP_286345094.1">
    <property type="nucleotide sequence ID" value="NZ_AP027732.1"/>
</dbReference>
<name>A0ABN6XWL5_9MICO</name>
<dbReference type="Proteomes" id="UP001321486">
    <property type="component" value="Chromosome"/>
</dbReference>
<sequence>MKRISYDGLTLVTGSDTADALVRYAATAFSRGDAVNVDLPVLEADGFVREHTVVIGPAGGLDVVDVDVRADETREFPVPVFPVLRRAGRALPPEEILDLEWSESA</sequence>
<organism evidence="1 2">
    <name type="scientific">Frondihabitans sucicola</name>
    <dbReference type="NCBI Taxonomy" id="1268041"/>
    <lineage>
        <taxon>Bacteria</taxon>
        <taxon>Bacillati</taxon>
        <taxon>Actinomycetota</taxon>
        <taxon>Actinomycetes</taxon>
        <taxon>Micrococcales</taxon>
        <taxon>Microbacteriaceae</taxon>
        <taxon>Frondihabitans</taxon>
    </lineage>
</organism>
<evidence type="ECO:0000313" key="1">
    <source>
        <dbReference type="EMBL" id="BDZ48045.1"/>
    </source>
</evidence>
<keyword evidence="2" id="KW-1185">Reference proteome</keyword>
<accession>A0ABN6XWL5</accession>